<gene>
    <name evidence="1" type="ORF">MHYMCMPASI_00006</name>
</gene>
<dbReference type="EMBL" id="CAJVAF010000003">
    <property type="protein sequence ID" value="CAG7588519.1"/>
    <property type="molecule type" value="Genomic_DNA"/>
</dbReference>
<evidence type="ECO:0000313" key="2">
    <source>
        <dbReference type="Proteomes" id="UP000837675"/>
    </source>
</evidence>
<evidence type="ECO:0000313" key="1">
    <source>
        <dbReference type="EMBL" id="CAG7588519.1"/>
    </source>
</evidence>
<name>A0A8S4C3F1_9ACAR</name>
<proteinExistence type="predicted"/>
<organism evidence="1 2">
    <name type="scientific">Hyalomma marginatum</name>
    <dbReference type="NCBI Taxonomy" id="34627"/>
    <lineage>
        <taxon>Eukaryota</taxon>
        <taxon>Metazoa</taxon>
        <taxon>Ecdysozoa</taxon>
        <taxon>Arthropoda</taxon>
        <taxon>Chelicerata</taxon>
        <taxon>Arachnida</taxon>
        <taxon>Acari</taxon>
        <taxon>Parasitiformes</taxon>
        <taxon>Ixodida</taxon>
        <taxon>Ixodoidea</taxon>
        <taxon>Ixodidae</taxon>
        <taxon>Hyalomminae</taxon>
        <taxon>Hyalomma</taxon>
    </lineage>
</organism>
<reference evidence="1" key="1">
    <citation type="submission" date="2021-06" db="EMBL/GenBank/DDBJ databases">
        <authorList>
            <person name="Nardi T."/>
            <person name="Nardi T."/>
        </authorList>
    </citation>
    <scope>NUCLEOTIDE SEQUENCE</scope>
</reference>
<sequence>MRKHNKSYFYRRLAGYNPEAVSPIIFEASGGFFTSTLIGFCAEKLGFKDQECQIINQKNVWPSKLSITAATAVVVSTWVLDKNS</sequence>
<accession>A0A8S4C3F1</accession>
<keyword evidence="2" id="KW-1185">Reference proteome</keyword>
<dbReference type="AlphaFoldDB" id="A0A8S4C3F1"/>
<protein>
    <submittedName>
        <fullName evidence="1">Uncharacterized protein</fullName>
    </submittedName>
</protein>
<dbReference type="Proteomes" id="UP000837675">
    <property type="component" value="Unassembled WGS sequence"/>
</dbReference>
<comment type="caution">
    <text evidence="1">The sequence shown here is derived from an EMBL/GenBank/DDBJ whole genome shotgun (WGS) entry which is preliminary data.</text>
</comment>